<dbReference type="Gene3D" id="3.30.70.870">
    <property type="entry name" value="Elongation Factor G (Translational Gtpase), domain 3"/>
    <property type="match status" value="1"/>
</dbReference>
<dbReference type="InterPro" id="IPR004161">
    <property type="entry name" value="EFTu-like_2"/>
</dbReference>
<dbReference type="GO" id="GO:0043022">
    <property type="term" value="F:ribosome binding"/>
    <property type="evidence" value="ECO:0007669"/>
    <property type="project" value="UniProtKB-UniRule"/>
</dbReference>
<organism evidence="14 15">
    <name type="scientific">Metallumcola ferriviriculae</name>
    <dbReference type="NCBI Taxonomy" id="3039180"/>
    <lineage>
        <taxon>Bacteria</taxon>
        <taxon>Bacillati</taxon>
        <taxon>Bacillota</taxon>
        <taxon>Clostridia</taxon>
        <taxon>Neomoorellales</taxon>
        <taxon>Desulfitibacteraceae</taxon>
        <taxon>Metallumcola</taxon>
    </lineage>
</organism>
<evidence type="ECO:0000256" key="8">
    <source>
        <dbReference type="ARBA" id="ARBA00050293"/>
    </source>
</evidence>
<dbReference type="PANTHER" id="PTHR43512:SF4">
    <property type="entry name" value="TRANSLATION FACTOR GUF1 HOMOLOG, CHLOROPLASTIC"/>
    <property type="match status" value="1"/>
</dbReference>
<dbReference type="InterPro" id="IPR013842">
    <property type="entry name" value="LepA_CTD"/>
</dbReference>
<evidence type="ECO:0000313" key="14">
    <source>
        <dbReference type="EMBL" id="WRO21262.1"/>
    </source>
</evidence>
<dbReference type="Gene3D" id="2.40.30.10">
    <property type="entry name" value="Translation factors"/>
    <property type="match status" value="1"/>
</dbReference>
<keyword evidence="4 12" id="KW-0378">Hydrolase</keyword>
<dbReference type="InterPro" id="IPR038363">
    <property type="entry name" value="LepA_C_sf"/>
</dbReference>
<dbReference type="SMART" id="SM00838">
    <property type="entry name" value="EFG_C"/>
    <property type="match status" value="1"/>
</dbReference>
<dbReference type="Pfam" id="PF00009">
    <property type="entry name" value="GTP_EFTU"/>
    <property type="match status" value="1"/>
</dbReference>
<dbReference type="SUPFAM" id="SSF52540">
    <property type="entry name" value="P-loop containing nucleoside triphosphate hydrolases"/>
    <property type="match status" value="1"/>
</dbReference>
<keyword evidence="6 12" id="KW-0342">GTP-binding</keyword>
<evidence type="ECO:0000256" key="3">
    <source>
        <dbReference type="ARBA" id="ARBA00022741"/>
    </source>
</evidence>
<dbReference type="CDD" id="cd03709">
    <property type="entry name" value="lepA_C"/>
    <property type="match status" value="1"/>
</dbReference>
<name>A0AAU0UM30_9FIRM</name>
<dbReference type="PRINTS" id="PR00315">
    <property type="entry name" value="ELONGATNFCT"/>
</dbReference>
<evidence type="ECO:0000256" key="9">
    <source>
        <dbReference type="ARBA" id="ARBA00057626"/>
    </source>
</evidence>
<dbReference type="Pfam" id="PF06421">
    <property type="entry name" value="LepA_C"/>
    <property type="match status" value="1"/>
</dbReference>
<evidence type="ECO:0000313" key="15">
    <source>
        <dbReference type="Proteomes" id="UP001329915"/>
    </source>
</evidence>
<dbReference type="SUPFAM" id="SSF54980">
    <property type="entry name" value="EF-G C-terminal domain-like"/>
    <property type="match status" value="2"/>
</dbReference>
<dbReference type="InterPro" id="IPR006297">
    <property type="entry name" value="EF-4"/>
</dbReference>
<evidence type="ECO:0000256" key="12">
    <source>
        <dbReference type="HAMAP-Rule" id="MF_00071"/>
    </source>
</evidence>
<comment type="similarity">
    <text evidence="1 12">Belongs to the TRAFAC class translation factor GTPase superfamily. Classic translation factor GTPase family. LepA subfamily.</text>
</comment>
<keyword evidence="7 12" id="KW-0472">Membrane</keyword>
<dbReference type="InterPro" id="IPR035654">
    <property type="entry name" value="LepA_IV"/>
</dbReference>
<dbReference type="NCBIfam" id="TIGR00231">
    <property type="entry name" value="small_GTP"/>
    <property type="match status" value="1"/>
</dbReference>
<dbReference type="InterPro" id="IPR000795">
    <property type="entry name" value="T_Tr_GTP-bd_dom"/>
</dbReference>
<keyword evidence="2 12" id="KW-1003">Cell membrane</keyword>
<comment type="similarity">
    <text evidence="10">Belongs to the GTP-binding elongation factor family. LepA subfamily.</text>
</comment>
<keyword evidence="14" id="KW-0251">Elongation factor</keyword>
<evidence type="ECO:0000256" key="7">
    <source>
        <dbReference type="ARBA" id="ARBA00023136"/>
    </source>
</evidence>
<dbReference type="FunFam" id="3.30.70.870:FF:000004">
    <property type="entry name" value="Translation factor GUF1, mitochondrial"/>
    <property type="match status" value="1"/>
</dbReference>
<dbReference type="InterPro" id="IPR000640">
    <property type="entry name" value="EFG_V-like"/>
</dbReference>
<dbReference type="RefSeq" id="WP_366924113.1">
    <property type="nucleotide sequence ID" value="NZ_CP121694.1"/>
</dbReference>
<dbReference type="HAMAP" id="MF_00071">
    <property type="entry name" value="LepA"/>
    <property type="match status" value="1"/>
</dbReference>
<reference evidence="14 15" key="1">
    <citation type="submission" date="2023-04" db="EMBL/GenBank/DDBJ databases">
        <authorList>
            <person name="Hsu D."/>
        </authorList>
    </citation>
    <scope>NUCLEOTIDE SEQUENCE [LARGE SCALE GENOMIC DNA]</scope>
    <source>
        <strain evidence="14 15">MK1</strain>
    </source>
</reference>
<dbReference type="PROSITE" id="PS00301">
    <property type="entry name" value="G_TR_1"/>
    <property type="match status" value="1"/>
</dbReference>
<evidence type="ECO:0000256" key="10">
    <source>
        <dbReference type="ARBA" id="ARBA00061052"/>
    </source>
</evidence>
<evidence type="ECO:0000256" key="5">
    <source>
        <dbReference type="ARBA" id="ARBA00022917"/>
    </source>
</evidence>
<evidence type="ECO:0000256" key="1">
    <source>
        <dbReference type="ARBA" id="ARBA00005454"/>
    </source>
</evidence>
<dbReference type="FunFam" id="2.40.30.10:FF:000015">
    <property type="entry name" value="Translation factor GUF1, mitochondrial"/>
    <property type="match status" value="1"/>
</dbReference>
<dbReference type="Proteomes" id="UP001329915">
    <property type="component" value="Chromosome"/>
</dbReference>
<dbReference type="Gene3D" id="3.30.70.2570">
    <property type="entry name" value="Elongation factor 4, C-terminal domain"/>
    <property type="match status" value="1"/>
</dbReference>
<dbReference type="InterPro" id="IPR035647">
    <property type="entry name" value="EFG_III/V"/>
</dbReference>
<dbReference type="GO" id="GO:0005886">
    <property type="term" value="C:plasma membrane"/>
    <property type="evidence" value="ECO:0007669"/>
    <property type="project" value="UniProtKB-SubCell"/>
</dbReference>
<evidence type="ECO:0000256" key="2">
    <source>
        <dbReference type="ARBA" id="ARBA00022475"/>
    </source>
</evidence>
<proteinExistence type="inferred from homology"/>
<feature type="domain" description="Tr-type G" evidence="13">
    <location>
        <begin position="5"/>
        <end position="187"/>
    </location>
</feature>
<comment type="function">
    <text evidence="9 12">Required for accurate and efficient protein synthesis under certain stress conditions. May act as a fidelity factor of the translation reaction, by catalyzing a one-codon backward translocation of tRNAs on improperly translocated ribosomes. Back-translocation proceeds from a post-translocation (POST) complex to a pre-translocation (PRE) complex, thus giving elongation factor G a second chance to translocate the tRNAs correctly. Binds to ribosomes in a GTP-dependent manner.</text>
</comment>
<evidence type="ECO:0000256" key="11">
    <source>
        <dbReference type="ARBA" id="ARBA00066744"/>
    </source>
</evidence>
<comment type="catalytic activity">
    <reaction evidence="8 12">
        <text>GTP + H2O = GDP + phosphate + H(+)</text>
        <dbReference type="Rhea" id="RHEA:19669"/>
        <dbReference type="ChEBI" id="CHEBI:15377"/>
        <dbReference type="ChEBI" id="CHEBI:15378"/>
        <dbReference type="ChEBI" id="CHEBI:37565"/>
        <dbReference type="ChEBI" id="CHEBI:43474"/>
        <dbReference type="ChEBI" id="CHEBI:58189"/>
        <dbReference type="EC" id="3.6.5.n1"/>
    </reaction>
</comment>
<accession>A0AAU0UM30</accession>
<dbReference type="FunFam" id="3.40.50.300:FF:000078">
    <property type="entry name" value="Elongation factor 4"/>
    <property type="match status" value="1"/>
</dbReference>
<evidence type="ECO:0000256" key="4">
    <source>
        <dbReference type="ARBA" id="ARBA00022801"/>
    </source>
</evidence>
<sequence length="597" mass="66823">MDRQESIRNFCIIAHIDHGKSTLADRMLERTGALTEREMSAQVLDQMDLERERGITIKLQAVRLKYSASDGEQYQLNLIDTPGHVDFSYEVSRSLAACEGALLVVDAAQGIQAQTLANVYLALEHDLEIIPVVNKIDLPSANPEAVIKELEDIIGINGDEVILASAKTGEGIGEILDAIVERIPSPAVDSNKPLRALIFDSHFDSYKGAIPYIRVVDGRVKKGMEIKMMSSGRVFEVNEVGVFTPAMKMVDTLSAGEVGFLSASCKEVRDTRVGDTITTVKNGADKPLPGYRKATPMVFCGLFPVDSNDYEDLRDALDRLQLNDASLVFEPETSVALGFGFRCGFLGMLHMEIVQERLEREYKINLITTAPNVIYEVTTPNNEVLNIDNPTNLPAEVEKIAEPFVKATVMVPDDYVGPVMELCQEKRGRYETMEYLSELRVILTYYLPLSEIIYDFYDQLKSRTRGYASLDYELTAYRESNLVKLDILINGEVVDALSCIVHRDKAYYRGRNLTSKLKELIPRQMFEIPIQAAIGNKVIARVTVKALRKNVLDKCYGGDITRKKKLLEKQKEGKKRMKQVGNVEIPQEAFMAVLSID</sequence>
<dbReference type="EMBL" id="CP121694">
    <property type="protein sequence ID" value="WRO21262.1"/>
    <property type="molecule type" value="Genomic_DNA"/>
</dbReference>
<dbReference type="InterPro" id="IPR031157">
    <property type="entry name" value="G_TR_CS"/>
</dbReference>
<dbReference type="Pfam" id="PF03144">
    <property type="entry name" value="GTP_EFTU_D2"/>
    <property type="match status" value="1"/>
</dbReference>
<comment type="subcellular location">
    <subcellularLocation>
        <location evidence="12">Cell membrane</location>
        <topology evidence="12">Peripheral membrane protein</topology>
        <orientation evidence="12">Cytoplasmic side</orientation>
    </subcellularLocation>
</comment>
<evidence type="ECO:0000259" key="13">
    <source>
        <dbReference type="PROSITE" id="PS51722"/>
    </source>
</evidence>
<dbReference type="CDD" id="cd03699">
    <property type="entry name" value="EF4_II"/>
    <property type="match status" value="1"/>
</dbReference>
<dbReference type="InterPro" id="IPR027417">
    <property type="entry name" value="P-loop_NTPase"/>
</dbReference>
<dbReference type="InterPro" id="IPR009000">
    <property type="entry name" value="Transl_B-barrel_sf"/>
</dbReference>
<keyword evidence="15" id="KW-1185">Reference proteome</keyword>
<dbReference type="Gene3D" id="3.40.50.300">
    <property type="entry name" value="P-loop containing nucleotide triphosphate hydrolases"/>
    <property type="match status" value="1"/>
</dbReference>
<dbReference type="InterPro" id="IPR005225">
    <property type="entry name" value="Small_GTP-bd"/>
</dbReference>
<dbReference type="NCBIfam" id="TIGR01393">
    <property type="entry name" value="lepA"/>
    <property type="match status" value="1"/>
</dbReference>
<dbReference type="GO" id="GO:0003746">
    <property type="term" value="F:translation elongation factor activity"/>
    <property type="evidence" value="ECO:0007669"/>
    <property type="project" value="UniProtKB-UniRule"/>
</dbReference>
<feature type="binding site" evidence="12">
    <location>
        <begin position="134"/>
        <end position="137"/>
    </location>
    <ligand>
        <name>GTP</name>
        <dbReference type="ChEBI" id="CHEBI:37565"/>
    </ligand>
</feature>
<dbReference type="AlphaFoldDB" id="A0AAU0UM30"/>
<dbReference type="CDD" id="cd16260">
    <property type="entry name" value="EF4_III"/>
    <property type="match status" value="1"/>
</dbReference>
<keyword evidence="3 12" id="KW-0547">Nucleotide-binding</keyword>
<dbReference type="FunFam" id="3.30.70.2570:FF:000001">
    <property type="entry name" value="Translation factor GUF1, mitochondrial"/>
    <property type="match status" value="1"/>
</dbReference>
<dbReference type="GO" id="GO:0045727">
    <property type="term" value="P:positive regulation of translation"/>
    <property type="evidence" value="ECO:0007669"/>
    <property type="project" value="UniProtKB-UniRule"/>
</dbReference>
<dbReference type="FunFam" id="3.30.70.240:FF:000007">
    <property type="entry name" value="Translation factor GUF1, mitochondrial"/>
    <property type="match status" value="1"/>
</dbReference>
<dbReference type="CDD" id="cd01890">
    <property type="entry name" value="LepA"/>
    <property type="match status" value="1"/>
</dbReference>
<dbReference type="SUPFAM" id="SSF50447">
    <property type="entry name" value="Translation proteins"/>
    <property type="match status" value="1"/>
</dbReference>
<evidence type="ECO:0000256" key="6">
    <source>
        <dbReference type="ARBA" id="ARBA00023134"/>
    </source>
</evidence>
<dbReference type="Gene3D" id="3.30.70.240">
    <property type="match status" value="1"/>
</dbReference>
<dbReference type="GO" id="GO:0003924">
    <property type="term" value="F:GTPase activity"/>
    <property type="evidence" value="ECO:0007669"/>
    <property type="project" value="UniProtKB-UniRule"/>
</dbReference>
<dbReference type="EC" id="3.6.5.n1" evidence="11 12"/>
<feature type="binding site" evidence="12">
    <location>
        <begin position="17"/>
        <end position="22"/>
    </location>
    <ligand>
        <name>GTP</name>
        <dbReference type="ChEBI" id="CHEBI:37565"/>
    </ligand>
</feature>
<keyword evidence="5 12" id="KW-0648">Protein biosynthesis</keyword>
<dbReference type="PROSITE" id="PS51722">
    <property type="entry name" value="G_TR_2"/>
    <property type="match status" value="1"/>
</dbReference>
<gene>
    <name evidence="12 14" type="primary">lepA</name>
    <name evidence="14" type="ORF">MFMK1_001065</name>
</gene>
<dbReference type="PANTHER" id="PTHR43512">
    <property type="entry name" value="TRANSLATION FACTOR GUF1-RELATED"/>
    <property type="match status" value="1"/>
</dbReference>
<dbReference type="KEGG" id="dbc:MFMK1_001065"/>
<protein>
    <recommendedName>
        <fullName evidence="11 12">Elongation factor 4</fullName>
        <shortName evidence="12">EF-4</shortName>
        <ecNumber evidence="11 12">3.6.5.n1</ecNumber>
    </recommendedName>
    <alternativeName>
        <fullName evidence="12">Ribosomal back-translocase LepA</fullName>
    </alternativeName>
</protein>
<dbReference type="Pfam" id="PF00679">
    <property type="entry name" value="EFG_C"/>
    <property type="match status" value="1"/>
</dbReference>
<dbReference type="GO" id="GO:0005525">
    <property type="term" value="F:GTP binding"/>
    <property type="evidence" value="ECO:0007669"/>
    <property type="project" value="UniProtKB-UniRule"/>
</dbReference>